<evidence type="ECO:0000256" key="1">
    <source>
        <dbReference type="SAM" id="MobiDB-lite"/>
    </source>
</evidence>
<proteinExistence type="predicted"/>
<name>A0ABP6YUC5_9ACTN</name>
<feature type="region of interest" description="Disordered" evidence="1">
    <location>
        <begin position="51"/>
        <end position="89"/>
    </location>
</feature>
<comment type="caution">
    <text evidence="2">The sequence shown here is derived from an EMBL/GenBank/DDBJ whole genome shotgun (WGS) entry which is preliminary data.</text>
</comment>
<dbReference type="EMBL" id="BAABDQ010000025">
    <property type="protein sequence ID" value="GAA3590450.1"/>
    <property type="molecule type" value="Genomic_DNA"/>
</dbReference>
<sequence length="89" mass="9250">MTLGTDVQLFARYVAPVFRGSAVTAEAGRDWAAADRGEFVGAAGAAITAARRSDRAQSPGEDACAPGAGGEKAAKRRRPMKAICKIQRS</sequence>
<reference evidence="3" key="1">
    <citation type="journal article" date="2019" name="Int. J. Syst. Evol. Microbiol.">
        <title>The Global Catalogue of Microorganisms (GCM) 10K type strain sequencing project: providing services to taxonomists for standard genome sequencing and annotation.</title>
        <authorList>
            <consortium name="The Broad Institute Genomics Platform"/>
            <consortium name="The Broad Institute Genome Sequencing Center for Infectious Disease"/>
            <person name="Wu L."/>
            <person name="Ma J."/>
        </authorList>
    </citation>
    <scope>NUCLEOTIDE SEQUENCE [LARGE SCALE GENOMIC DNA]</scope>
    <source>
        <strain evidence="3">JCM 17326</strain>
    </source>
</reference>
<organism evidence="2 3">
    <name type="scientific">Nonomuraea rosea</name>
    <dbReference type="NCBI Taxonomy" id="638574"/>
    <lineage>
        <taxon>Bacteria</taxon>
        <taxon>Bacillati</taxon>
        <taxon>Actinomycetota</taxon>
        <taxon>Actinomycetes</taxon>
        <taxon>Streptosporangiales</taxon>
        <taxon>Streptosporangiaceae</taxon>
        <taxon>Nonomuraea</taxon>
    </lineage>
</organism>
<evidence type="ECO:0000313" key="2">
    <source>
        <dbReference type="EMBL" id="GAA3590450.1"/>
    </source>
</evidence>
<gene>
    <name evidence="2" type="ORF">GCM10022419_086320</name>
</gene>
<keyword evidence="3" id="KW-1185">Reference proteome</keyword>
<protein>
    <submittedName>
        <fullName evidence="2">Uncharacterized protein</fullName>
    </submittedName>
</protein>
<accession>A0ABP6YUC5</accession>
<dbReference type="Proteomes" id="UP001500630">
    <property type="component" value="Unassembled WGS sequence"/>
</dbReference>
<evidence type="ECO:0000313" key="3">
    <source>
        <dbReference type="Proteomes" id="UP001500630"/>
    </source>
</evidence>
<dbReference type="RefSeq" id="WP_345571332.1">
    <property type="nucleotide sequence ID" value="NZ_BAABDQ010000025.1"/>
</dbReference>